<dbReference type="PANTHER" id="PTHR30383:SF5">
    <property type="entry name" value="SGNH HYDROLASE-TYPE ESTERASE DOMAIN-CONTAINING PROTEIN"/>
    <property type="match status" value="1"/>
</dbReference>
<keyword evidence="2" id="KW-0812">Transmembrane</keyword>
<dbReference type="Proteomes" id="UP000009011">
    <property type="component" value="Chromosome"/>
</dbReference>
<evidence type="ECO:0000313" key="5">
    <source>
        <dbReference type="Proteomes" id="UP000009011"/>
    </source>
</evidence>
<dbReference type="InterPro" id="IPR036514">
    <property type="entry name" value="SGNH_hydro_sf"/>
</dbReference>
<evidence type="ECO:0000313" key="4">
    <source>
        <dbReference type="EMBL" id="AFN76069.1"/>
    </source>
</evidence>
<dbReference type="eggNOG" id="COG0457">
    <property type="taxonomic scope" value="Bacteria"/>
</dbReference>
<dbReference type="Pfam" id="PF13472">
    <property type="entry name" value="Lipase_GDSL_2"/>
    <property type="match status" value="1"/>
</dbReference>
<dbReference type="GO" id="GO:0004622">
    <property type="term" value="F:phosphatidylcholine lysophospholipase activity"/>
    <property type="evidence" value="ECO:0007669"/>
    <property type="project" value="TreeGrafter"/>
</dbReference>
<accession>I6ZVP3</accession>
<keyword evidence="2" id="KW-1133">Transmembrane helix</keyword>
<dbReference type="RefSeq" id="WP_014857499.1">
    <property type="nucleotide sequence ID" value="NC_018178.1"/>
</dbReference>
<dbReference type="eggNOG" id="COG2755">
    <property type="taxonomic scope" value="Bacteria"/>
</dbReference>
<keyword evidence="1" id="KW-0802">TPR repeat</keyword>
<dbReference type="SUPFAM" id="SSF48452">
    <property type="entry name" value="TPR-like"/>
    <property type="match status" value="1"/>
</dbReference>
<gene>
    <name evidence="4" type="ordered locus">MROS_2839</name>
</gene>
<dbReference type="KEGG" id="mro:MROS_2839"/>
<protein>
    <submittedName>
        <fullName evidence="4">Tetratricopeptide repeat domain protein</fullName>
    </submittedName>
</protein>
<dbReference type="PROSITE" id="PS50005">
    <property type="entry name" value="TPR"/>
    <property type="match status" value="1"/>
</dbReference>
<sequence length="656" mass="74738">MNGNKDIRKKILADGKKRTPEQLSKKYNLSVKEINEILKTSSRKYPKWFYVVLVLAPVIFITLLELLLRATDYGYNTEQWVDAGNGKLIINPEVGRRYFPSGNFTPNTIEDMFDLHKKPNAFRVFVLGGSSAQGYPFNPMGAFSRYIRKRLELVYPESNIEIVNVAMTAVNSYTILDLLPGVLEKEPDLILIYAGHNEYYGALGVGSVESYGTSRALIKLMLYLNKYKITQLTRDAINSIASLLTGENIKSHGTLMSEIAQDKLIPVNSEEFAEGVQQFRENMDEILRLSKERGTPVILGKLVCNLKDQKPFASVETPDYVTAIEAYENAVRELNKGNLKKADSLFVLAKDLDALRFRAPQAMNSIIEELGYKYGAPVVPLDSIFNAASPSGIVGDNLMVDHLHPNLQGYQLMGKSYYDYMHKFGYLPPIERGKIPYEKQDSITVANFVFTRLDSTLGVYYAKLLKSDWPFAEKRRNKFNQSDFMNILNPKDFIDSLAAARIENKVSWVDAHLIAATYHLRRDEIKNYLKYMDVIIYQYPVLKDLDGALRFFYAQNKINLNDYTPRRNGLMALYIGNYRNAIKYLKQAYLSAPDDAGLLYNLAYAFYKNNELDSANVYLNRSLALVPGDKDAIQLKTEIGKKLKNKTLHKTRKYEC</sequence>
<dbReference type="Gene3D" id="1.25.40.10">
    <property type="entry name" value="Tetratricopeptide repeat domain"/>
    <property type="match status" value="1"/>
</dbReference>
<evidence type="ECO:0000259" key="3">
    <source>
        <dbReference type="Pfam" id="PF13472"/>
    </source>
</evidence>
<evidence type="ECO:0000256" key="1">
    <source>
        <dbReference type="PROSITE-ProRule" id="PRU00339"/>
    </source>
</evidence>
<dbReference type="PANTHER" id="PTHR30383">
    <property type="entry name" value="THIOESTERASE 1/PROTEASE 1/LYSOPHOSPHOLIPASE L1"/>
    <property type="match status" value="1"/>
</dbReference>
<name>I6ZVP3_MELRP</name>
<feature type="repeat" description="TPR" evidence="1">
    <location>
        <begin position="596"/>
        <end position="629"/>
    </location>
</feature>
<dbReference type="EMBL" id="CP003557">
    <property type="protein sequence ID" value="AFN76069.1"/>
    <property type="molecule type" value="Genomic_DNA"/>
</dbReference>
<organism evidence="4 5">
    <name type="scientific">Melioribacter roseus (strain DSM 23840 / JCM 17771 / VKM B-2668 / P3M-2)</name>
    <dbReference type="NCBI Taxonomy" id="1191523"/>
    <lineage>
        <taxon>Bacteria</taxon>
        <taxon>Pseudomonadati</taxon>
        <taxon>Ignavibacteriota</taxon>
        <taxon>Ignavibacteria</taxon>
        <taxon>Ignavibacteriales</taxon>
        <taxon>Melioribacteraceae</taxon>
        <taxon>Melioribacter</taxon>
    </lineage>
</organism>
<proteinExistence type="predicted"/>
<reference evidence="4 5" key="1">
    <citation type="journal article" date="2013" name="PLoS ONE">
        <title>Genomic analysis of Melioribacter roseus, facultatively anaerobic organotrophic bacterium representing a novel deep lineage within Bacteriodetes/Chlorobi group.</title>
        <authorList>
            <person name="Kadnikov V.V."/>
            <person name="Mardanov A.V."/>
            <person name="Podosokorskaya O.A."/>
            <person name="Gavrilov S.N."/>
            <person name="Kublanov I.V."/>
            <person name="Beletsky A.V."/>
            <person name="Bonch-Osmolovskaya E.A."/>
            <person name="Ravin N.V."/>
        </authorList>
    </citation>
    <scope>NUCLEOTIDE SEQUENCE [LARGE SCALE GENOMIC DNA]</scope>
    <source>
        <strain evidence="5">JCM 17771 / P3M-2</strain>
    </source>
</reference>
<dbReference type="InterPro" id="IPR019734">
    <property type="entry name" value="TPR_rpt"/>
</dbReference>
<dbReference type="InterPro" id="IPR011990">
    <property type="entry name" value="TPR-like_helical_dom_sf"/>
</dbReference>
<dbReference type="AlphaFoldDB" id="I6ZVP3"/>
<dbReference type="InterPro" id="IPR051532">
    <property type="entry name" value="Ester_Hydrolysis_Enzymes"/>
</dbReference>
<keyword evidence="2" id="KW-0472">Membrane</keyword>
<dbReference type="InterPro" id="IPR013830">
    <property type="entry name" value="SGNH_hydro"/>
</dbReference>
<feature type="domain" description="SGNH hydrolase-type esterase" evidence="3">
    <location>
        <begin position="126"/>
        <end position="412"/>
    </location>
</feature>
<keyword evidence="5" id="KW-1185">Reference proteome</keyword>
<dbReference type="STRING" id="1191523.MROS_2839"/>
<evidence type="ECO:0000256" key="2">
    <source>
        <dbReference type="SAM" id="Phobius"/>
    </source>
</evidence>
<dbReference type="SUPFAM" id="SSF52266">
    <property type="entry name" value="SGNH hydrolase"/>
    <property type="match status" value="1"/>
</dbReference>
<dbReference type="Pfam" id="PF14559">
    <property type="entry name" value="TPR_19"/>
    <property type="match status" value="1"/>
</dbReference>
<dbReference type="Gene3D" id="3.40.50.1110">
    <property type="entry name" value="SGNH hydrolase"/>
    <property type="match status" value="1"/>
</dbReference>
<dbReference type="OrthoDB" id="239390at2"/>
<dbReference type="HOGENOM" id="CLU_430706_0_0_10"/>
<feature type="transmembrane region" description="Helical" evidence="2">
    <location>
        <begin position="48"/>
        <end position="68"/>
    </location>
</feature>